<feature type="transmembrane region" description="Helical" evidence="1">
    <location>
        <begin position="48"/>
        <end position="68"/>
    </location>
</feature>
<dbReference type="EMBL" id="BAABKI010000028">
    <property type="protein sequence ID" value="GAA5178272.1"/>
    <property type="molecule type" value="Genomic_DNA"/>
</dbReference>
<keyword evidence="1" id="KW-0812">Transmembrane</keyword>
<comment type="caution">
    <text evidence="2">The sequence shown here is derived from an EMBL/GenBank/DDBJ whole genome shotgun (WGS) entry which is preliminary data.</text>
</comment>
<gene>
    <name evidence="2" type="ORF">GCM10023342_28250</name>
</gene>
<name>A0ABP9RJD8_9GAMM</name>
<dbReference type="Pfam" id="PF09842">
    <property type="entry name" value="DUF2069"/>
    <property type="match status" value="1"/>
</dbReference>
<keyword evidence="3" id="KW-1185">Reference proteome</keyword>
<dbReference type="Proteomes" id="UP001500074">
    <property type="component" value="Unassembled WGS sequence"/>
</dbReference>
<accession>A0ABP9RJD8</accession>
<keyword evidence="1" id="KW-0472">Membrane</keyword>
<feature type="transmembrane region" description="Helical" evidence="1">
    <location>
        <begin position="100"/>
        <end position="120"/>
    </location>
</feature>
<sequence length="129" mass="14643">MNGLERLEARHGLESLTRKARQAVLASFVLLIALLLISGWQLRSNNGIEWLPVLVRALPLVLFLPSILTRRPRGHAWLAFVSLLYIAQGALLTTLPSQAWWGWLEVLAAMALFFASALYARWQSRLLRR</sequence>
<evidence type="ECO:0000313" key="3">
    <source>
        <dbReference type="Proteomes" id="UP001500074"/>
    </source>
</evidence>
<proteinExistence type="predicted"/>
<keyword evidence="1" id="KW-1133">Transmembrane helix</keyword>
<evidence type="ECO:0008006" key="4">
    <source>
        <dbReference type="Google" id="ProtNLM"/>
    </source>
</evidence>
<protein>
    <recommendedName>
        <fullName evidence="4">DUF2069 domain-containing protein</fullName>
    </recommendedName>
</protein>
<dbReference type="InterPro" id="IPR018643">
    <property type="entry name" value="DUF2069_membrane"/>
</dbReference>
<organism evidence="2 3">
    <name type="scientific">Modicisalibacter zincidurans</name>
    <dbReference type="NCBI Taxonomy" id="1178777"/>
    <lineage>
        <taxon>Bacteria</taxon>
        <taxon>Pseudomonadati</taxon>
        <taxon>Pseudomonadota</taxon>
        <taxon>Gammaproteobacteria</taxon>
        <taxon>Oceanospirillales</taxon>
        <taxon>Halomonadaceae</taxon>
        <taxon>Modicisalibacter</taxon>
    </lineage>
</organism>
<evidence type="ECO:0000313" key="2">
    <source>
        <dbReference type="EMBL" id="GAA5178272.1"/>
    </source>
</evidence>
<feature type="transmembrane region" description="Helical" evidence="1">
    <location>
        <begin position="75"/>
        <end position="94"/>
    </location>
</feature>
<feature type="transmembrane region" description="Helical" evidence="1">
    <location>
        <begin position="23"/>
        <end position="42"/>
    </location>
</feature>
<dbReference type="RefSeq" id="WP_031383541.1">
    <property type="nucleotide sequence ID" value="NZ_BAABKI010000028.1"/>
</dbReference>
<reference evidence="3" key="1">
    <citation type="journal article" date="2019" name="Int. J. Syst. Evol. Microbiol.">
        <title>The Global Catalogue of Microorganisms (GCM) 10K type strain sequencing project: providing services to taxonomists for standard genome sequencing and annotation.</title>
        <authorList>
            <consortium name="The Broad Institute Genomics Platform"/>
            <consortium name="The Broad Institute Genome Sequencing Center for Infectious Disease"/>
            <person name="Wu L."/>
            <person name="Ma J."/>
        </authorList>
    </citation>
    <scope>NUCLEOTIDE SEQUENCE [LARGE SCALE GENOMIC DNA]</scope>
    <source>
        <strain evidence="3">JCM 18472</strain>
    </source>
</reference>
<evidence type="ECO:0000256" key="1">
    <source>
        <dbReference type="SAM" id="Phobius"/>
    </source>
</evidence>